<dbReference type="PANTHER" id="PTHR40535:SF1">
    <property type="entry name" value="CHROMOSOME UNDETERMINED SCAFFOLD_9, WHOLE GENOME SHOTGUN SEQUENCE"/>
    <property type="match status" value="1"/>
</dbReference>
<proteinExistence type="predicted"/>
<dbReference type="EMBL" id="HBEY01045364">
    <property type="protein sequence ID" value="CAD8618336.1"/>
    <property type="molecule type" value="Transcribed_RNA"/>
</dbReference>
<dbReference type="PANTHER" id="PTHR40535">
    <property type="entry name" value="CHROMOSOME UNDETERMINED SCAFFOLD_9, WHOLE GENOME SHOTGUN SEQUENCE"/>
    <property type="match status" value="1"/>
</dbReference>
<sequence length="328" mass="35383">MSPFVASLLSFGFDMSHVPMLVNTTCTNVPQVASSVNFIEASKNPYHAGYDKNPPREDTVIDYETKCYASFEVPVSKFHEQRKKGAKLRYSLHSLTPAAADKKASTHLTHHGPCGVCSTLQDLSVYLLKPDLTNPVRRCALKSVFSFGLSDRKACIQSLGFTSECAWIWYWNTINTGKSHRNGGCKGTCMVHWAMGVPNNVPVGVDNPCQPLSEEGQTAEERLGASAASAAASAGAVSRCGVSGPSSGPSKSTKKSKGNCGNTINGKPACHKDMWQSGPARMSSCLQCDECRSGPIFQKVAGRTRRASGIKSAIVRPDFKEVEHTYII</sequence>
<name>A0A7S0LQ78_9EUKA</name>
<gene>
    <name evidence="1" type="ORF">CPEL01642_LOCUS21717</name>
</gene>
<organism evidence="1">
    <name type="scientific">Coccolithus braarudii</name>
    <dbReference type="NCBI Taxonomy" id="221442"/>
    <lineage>
        <taxon>Eukaryota</taxon>
        <taxon>Haptista</taxon>
        <taxon>Haptophyta</taxon>
        <taxon>Prymnesiophyceae</taxon>
        <taxon>Coccolithales</taxon>
        <taxon>Coccolithaceae</taxon>
        <taxon>Coccolithus</taxon>
    </lineage>
</organism>
<reference evidence="1" key="1">
    <citation type="submission" date="2021-01" db="EMBL/GenBank/DDBJ databases">
        <authorList>
            <person name="Corre E."/>
            <person name="Pelletier E."/>
            <person name="Niang G."/>
            <person name="Scheremetjew M."/>
            <person name="Finn R."/>
            <person name="Kale V."/>
            <person name="Holt S."/>
            <person name="Cochrane G."/>
            <person name="Meng A."/>
            <person name="Brown T."/>
            <person name="Cohen L."/>
        </authorList>
    </citation>
    <scope>NUCLEOTIDE SEQUENCE</scope>
    <source>
        <strain evidence="1">PLY182g</strain>
    </source>
</reference>
<evidence type="ECO:0000313" key="1">
    <source>
        <dbReference type="EMBL" id="CAD8618336.1"/>
    </source>
</evidence>
<protein>
    <submittedName>
        <fullName evidence="1">Uncharacterized protein</fullName>
    </submittedName>
</protein>
<dbReference type="AlphaFoldDB" id="A0A7S0LQ78"/>
<accession>A0A7S0LQ78</accession>